<accession>A0AAX0PKQ4</accession>
<organism evidence="2 3">
    <name type="scientific">Escherichia coli</name>
    <dbReference type="NCBI Taxonomy" id="562"/>
    <lineage>
        <taxon>Bacteria</taxon>
        <taxon>Pseudomonadati</taxon>
        <taxon>Pseudomonadota</taxon>
        <taxon>Gammaproteobacteria</taxon>
        <taxon>Enterobacterales</taxon>
        <taxon>Enterobacteriaceae</taxon>
        <taxon>Escherichia</taxon>
    </lineage>
</organism>
<sequence length="84" mass="9523">MSSSDRKKILILLICMVTGSAVGVFITILSMSLLIDIYLYIAEGIRLDMHTYNLEKLFKVSSFCGCIGGGGCWLLYYRNYRKNK</sequence>
<dbReference type="Proteomes" id="UP000197270">
    <property type="component" value="Unassembled WGS sequence"/>
</dbReference>
<dbReference type="AlphaFoldDB" id="A0AAX0PKQ4"/>
<feature type="transmembrane region" description="Helical" evidence="1">
    <location>
        <begin position="9"/>
        <end position="40"/>
    </location>
</feature>
<comment type="caution">
    <text evidence="2">The sequence shown here is derived from an EMBL/GenBank/DDBJ whole genome shotgun (WGS) entry which is preliminary data.</text>
</comment>
<reference evidence="2 3" key="1">
    <citation type="submission" date="2017-05" db="EMBL/GenBank/DDBJ databases">
        <title>Sequencing of Escherichia coli that cause persistent and transient Mastitis.</title>
        <authorList>
            <person name="Thacker T.C."/>
            <person name="Lippolis J.D."/>
            <person name="Brunelle B.W."/>
            <person name="Casey T.A."/>
            <person name="Reinhardt T.A."/>
            <person name="Sacco R.E."/>
            <person name="Holman D.B."/>
        </authorList>
    </citation>
    <scope>NUCLEOTIDE SEQUENCE [LARGE SCALE GENOMIC DNA]</scope>
    <source>
        <strain evidence="2 3">ECA-B</strain>
    </source>
</reference>
<feature type="transmembrane region" description="Helical" evidence="1">
    <location>
        <begin position="60"/>
        <end position="77"/>
    </location>
</feature>
<evidence type="ECO:0000256" key="1">
    <source>
        <dbReference type="SAM" id="Phobius"/>
    </source>
</evidence>
<proteinExistence type="predicted"/>
<keyword evidence="1" id="KW-0812">Transmembrane</keyword>
<keyword evidence="1" id="KW-1133">Transmembrane helix</keyword>
<dbReference type="RefSeq" id="WP_040088721.1">
    <property type="nucleotide sequence ID" value="NZ_BFFU01000201.1"/>
</dbReference>
<name>A0AAX0PKQ4_ECOLX</name>
<keyword evidence="1" id="KW-0472">Membrane</keyword>
<dbReference type="EMBL" id="NHTF01000031">
    <property type="protein sequence ID" value="OWW55191.1"/>
    <property type="molecule type" value="Genomic_DNA"/>
</dbReference>
<evidence type="ECO:0000313" key="3">
    <source>
        <dbReference type="Proteomes" id="UP000197270"/>
    </source>
</evidence>
<gene>
    <name evidence="2" type="ORF">CCS08_11860</name>
</gene>
<protein>
    <submittedName>
        <fullName evidence="2">Uncharacterized protein</fullName>
    </submittedName>
</protein>
<evidence type="ECO:0000313" key="2">
    <source>
        <dbReference type="EMBL" id="OWW55191.1"/>
    </source>
</evidence>